<evidence type="ECO:0000256" key="2">
    <source>
        <dbReference type="ARBA" id="ARBA00023163"/>
    </source>
</evidence>
<keyword evidence="2" id="KW-0804">Transcription</keyword>
<dbReference type="AlphaFoldDB" id="A0A5S5C0V0"/>
<dbReference type="Gene3D" id="1.10.10.60">
    <property type="entry name" value="Homeodomain-like"/>
    <property type="match status" value="2"/>
</dbReference>
<dbReference type="Pfam" id="PF06719">
    <property type="entry name" value="AraC_N"/>
    <property type="match status" value="1"/>
</dbReference>
<dbReference type="Pfam" id="PF12833">
    <property type="entry name" value="HTH_18"/>
    <property type="match status" value="1"/>
</dbReference>
<dbReference type="InterPro" id="IPR018060">
    <property type="entry name" value="HTH_AraC"/>
</dbReference>
<keyword evidence="5" id="KW-1185">Reference proteome</keyword>
<name>A0A5S5C0V0_9BACL</name>
<keyword evidence="4" id="KW-0238">DNA-binding</keyword>
<dbReference type="OrthoDB" id="34150at2"/>
<feature type="domain" description="HTH araC/xylS-type" evidence="3">
    <location>
        <begin position="196"/>
        <end position="294"/>
    </location>
</feature>
<dbReference type="GO" id="GO:0003700">
    <property type="term" value="F:DNA-binding transcription factor activity"/>
    <property type="evidence" value="ECO:0007669"/>
    <property type="project" value="InterPro"/>
</dbReference>
<organism evidence="4 5">
    <name type="scientific">Paenibacillus methanolicus</name>
    <dbReference type="NCBI Taxonomy" id="582686"/>
    <lineage>
        <taxon>Bacteria</taxon>
        <taxon>Bacillati</taxon>
        <taxon>Bacillota</taxon>
        <taxon>Bacilli</taxon>
        <taxon>Bacillales</taxon>
        <taxon>Paenibacillaceae</taxon>
        <taxon>Paenibacillus</taxon>
    </lineage>
</organism>
<protein>
    <submittedName>
        <fullName evidence="4">AraC-like DNA-binding protein</fullName>
    </submittedName>
</protein>
<dbReference type="InterPro" id="IPR009594">
    <property type="entry name" value="Tscrpt_reg_HTH_AraC_N"/>
</dbReference>
<dbReference type="InterPro" id="IPR009057">
    <property type="entry name" value="Homeodomain-like_sf"/>
</dbReference>
<dbReference type="EMBL" id="VNHS01000009">
    <property type="protein sequence ID" value="TYP72082.1"/>
    <property type="molecule type" value="Genomic_DNA"/>
</dbReference>
<dbReference type="SMART" id="SM00342">
    <property type="entry name" value="HTH_ARAC"/>
    <property type="match status" value="1"/>
</dbReference>
<proteinExistence type="predicted"/>
<sequence length="338" mass="38469">MDELSFKRRGELVRLIDRFAEQDGTQETRIPALRLIRASRLSEPVYSVYEPSLCIVAQGAKVVMLGQESYRYDPDSYLTASVHLPIAGQIIEASPEAPYLSLQLQFDMPRILEVIQASEPIGHRKNDTGRGLVVSRMNEMLYDAVLRLVRLLETPQDIPVMAPYVIREIIYRVLQHEQHNALRQFALIGSHAQRIAKVIERLGRDFALPLRIEELAEEARMSVSSLYGYFKEVTGMSPIQYQKQIRLQAARRLLISETTTAAEAAFQVGYESPSHFSREYARMFGLPPVRDIRRMRDTLLSGGGMLHGSEDPSGSKIALEVMHGNRVVRYDSKKERRV</sequence>
<comment type="caution">
    <text evidence="4">The sequence shown here is derived from an EMBL/GenBank/DDBJ whole genome shotgun (WGS) entry which is preliminary data.</text>
</comment>
<reference evidence="4 5" key="1">
    <citation type="submission" date="2019-07" db="EMBL/GenBank/DDBJ databases">
        <title>Genomic Encyclopedia of Type Strains, Phase III (KMG-III): the genomes of soil and plant-associated and newly described type strains.</title>
        <authorList>
            <person name="Whitman W."/>
        </authorList>
    </citation>
    <scope>NUCLEOTIDE SEQUENCE [LARGE SCALE GENOMIC DNA]</scope>
    <source>
        <strain evidence="4 5">BL24</strain>
    </source>
</reference>
<evidence type="ECO:0000256" key="1">
    <source>
        <dbReference type="ARBA" id="ARBA00023015"/>
    </source>
</evidence>
<dbReference type="GO" id="GO:0043565">
    <property type="term" value="F:sequence-specific DNA binding"/>
    <property type="evidence" value="ECO:0007669"/>
    <property type="project" value="InterPro"/>
</dbReference>
<dbReference type="Proteomes" id="UP000323257">
    <property type="component" value="Unassembled WGS sequence"/>
</dbReference>
<evidence type="ECO:0000313" key="5">
    <source>
        <dbReference type="Proteomes" id="UP000323257"/>
    </source>
</evidence>
<evidence type="ECO:0000313" key="4">
    <source>
        <dbReference type="EMBL" id="TYP72082.1"/>
    </source>
</evidence>
<dbReference type="PANTHER" id="PTHR43436">
    <property type="entry name" value="ARAC-FAMILY TRANSCRIPTIONAL REGULATOR"/>
    <property type="match status" value="1"/>
</dbReference>
<dbReference type="PANTHER" id="PTHR43436:SF1">
    <property type="entry name" value="TRANSCRIPTIONAL REGULATORY PROTEIN"/>
    <property type="match status" value="1"/>
</dbReference>
<dbReference type="RefSeq" id="WP_148931679.1">
    <property type="nucleotide sequence ID" value="NZ_VNHS01000009.1"/>
</dbReference>
<gene>
    <name evidence="4" type="ORF">BCM02_109361</name>
</gene>
<keyword evidence="1" id="KW-0805">Transcription regulation</keyword>
<dbReference type="SUPFAM" id="SSF46689">
    <property type="entry name" value="Homeodomain-like"/>
    <property type="match status" value="2"/>
</dbReference>
<dbReference type="PROSITE" id="PS01124">
    <property type="entry name" value="HTH_ARAC_FAMILY_2"/>
    <property type="match status" value="1"/>
</dbReference>
<accession>A0A5S5C0V0</accession>
<evidence type="ECO:0000259" key="3">
    <source>
        <dbReference type="PROSITE" id="PS01124"/>
    </source>
</evidence>